<proteinExistence type="predicted"/>
<reference evidence="2 3" key="1">
    <citation type="journal article" date="2017" name="Nat. Ecol. Evol.">
        <title>Scallop genome provides insights into evolution of bilaterian karyotype and development.</title>
        <authorList>
            <person name="Wang S."/>
            <person name="Zhang J."/>
            <person name="Jiao W."/>
            <person name="Li J."/>
            <person name="Xun X."/>
            <person name="Sun Y."/>
            <person name="Guo X."/>
            <person name="Huan P."/>
            <person name="Dong B."/>
            <person name="Zhang L."/>
            <person name="Hu X."/>
            <person name="Sun X."/>
            <person name="Wang J."/>
            <person name="Zhao C."/>
            <person name="Wang Y."/>
            <person name="Wang D."/>
            <person name="Huang X."/>
            <person name="Wang R."/>
            <person name="Lv J."/>
            <person name="Li Y."/>
            <person name="Zhang Z."/>
            <person name="Liu B."/>
            <person name="Lu W."/>
            <person name="Hui Y."/>
            <person name="Liang J."/>
            <person name="Zhou Z."/>
            <person name="Hou R."/>
            <person name="Li X."/>
            <person name="Liu Y."/>
            <person name="Li H."/>
            <person name="Ning X."/>
            <person name="Lin Y."/>
            <person name="Zhao L."/>
            <person name="Xing Q."/>
            <person name="Dou J."/>
            <person name="Li Y."/>
            <person name="Mao J."/>
            <person name="Guo H."/>
            <person name="Dou H."/>
            <person name="Li T."/>
            <person name="Mu C."/>
            <person name="Jiang W."/>
            <person name="Fu Q."/>
            <person name="Fu X."/>
            <person name="Miao Y."/>
            <person name="Liu J."/>
            <person name="Yu Q."/>
            <person name="Li R."/>
            <person name="Liao H."/>
            <person name="Li X."/>
            <person name="Kong Y."/>
            <person name="Jiang Z."/>
            <person name="Chourrout D."/>
            <person name="Li R."/>
            <person name="Bao Z."/>
        </authorList>
    </citation>
    <scope>NUCLEOTIDE SEQUENCE [LARGE SCALE GENOMIC DNA]</scope>
    <source>
        <strain evidence="2 3">PY_sf001</strain>
    </source>
</reference>
<evidence type="ECO:0000313" key="3">
    <source>
        <dbReference type="Proteomes" id="UP000242188"/>
    </source>
</evidence>
<dbReference type="OrthoDB" id="6155282at2759"/>
<accession>A0A210Q0T8</accession>
<evidence type="ECO:0000313" key="2">
    <source>
        <dbReference type="EMBL" id="OWF42361.1"/>
    </source>
</evidence>
<name>A0A210Q0T8_MIZYE</name>
<comment type="caution">
    <text evidence="2">The sequence shown here is derived from an EMBL/GenBank/DDBJ whole genome shotgun (WGS) entry which is preliminary data.</text>
</comment>
<feature type="compositionally biased region" description="Polar residues" evidence="1">
    <location>
        <begin position="19"/>
        <end position="28"/>
    </location>
</feature>
<feature type="region of interest" description="Disordered" evidence="1">
    <location>
        <begin position="1"/>
        <end position="35"/>
    </location>
</feature>
<organism evidence="2 3">
    <name type="scientific">Mizuhopecten yessoensis</name>
    <name type="common">Japanese scallop</name>
    <name type="synonym">Patinopecten yessoensis</name>
    <dbReference type="NCBI Taxonomy" id="6573"/>
    <lineage>
        <taxon>Eukaryota</taxon>
        <taxon>Metazoa</taxon>
        <taxon>Spiralia</taxon>
        <taxon>Lophotrochozoa</taxon>
        <taxon>Mollusca</taxon>
        <taxon>Bivalvia</taxon>
        <taxon>Autobranchia</taxon>
        <taxon>Pteriomorphia</taxon>
        <taxon>Pectinida</taxon>
        <taxon>Pectinoidea</taxon>
        <taxon>Pectinidae</taxon>
        <taxon>Mizuhopecten</taxon>
    </lineage>
</organism>
<protein>
    <submittedName>
        <fullName evidence="2">Uncharacterized protein</fullName>
    </submittedName>
</protein>
<evidence type="ECO:0000256" key="1">
    <source>
        <dbReference type="SAM" id="MobiDB-lite"/>
    </source>
</evidence>
<dbReference type="Proteomes" id="UP000242188">
    <property type="component" value="Unassembled WGS sequence"/>
</dbReference>
<dbReference type="EMBL" id="NEDP02005295">
    <property type="protein sequence ID" value="OWF42361.1"/>
    <property type="molecule type" value="Genomic_DNA"/>
</dbReference>
<dbReference type="AlphaFoldDB" id="A0A210Q0T8"/>
<sequence length="215" mass="24346">MEPEQNISLIEEGQDMQGYENSKPSCKFNQDHGDEENPFFRVTKREDGFLQEQEIIDACQSINTSPKKRKIDKDGFVTPATPDIPKSSCHYGQVKLMRGDGDINKEDEEYSLGEVAEQANGVLSEAGCIGVSAPSQNDQSVHPVENLIKDMSEETKNIYHQFSKVFRECEEYETACPERLDKLLTEAKALEENLNQQKQVLCNRLKGLSRTLQLL</sequence>
<gene>
    <name evidence="2" type="ORF">KP79_PYT19447</name>
</gene>
<keyword evidence="3" id="KW-1185">Reference proteome</keyword>